<evidence type="ECO:0000313" key="1">
    <source>
        <dbReference type="EMBL" id="MFE8703969.1"/>
    </source>
</evidence>
<keyword evidence="2" id="KW-1185">Reference proteome</keyword>
<dbReference type="Proteomes" id="UP001601059">
    <property type="component" value="Unassembled WGS sequence"/>
</dbReference>
<organism evidence="1 2">
    <name type="scientific">Cytobacillus spartinae</name>
    <dbReference type="NCBI Taxonomy" id="3299023"/>
    <lineage>
        <taxon>Bacteria</taxon>
        <taxon>Bacillati</taxon>
        <taxon>Bacillota</taxon>
        <taxon>Bacilli</taxon>
        <taxon>Bacillales</taxon>
        <taxon>Bacillaceae</taxon>
        <taxon>Cytobacillus</taxon>
    </lineage>
</organism>
<dbReference type="RefSeq" id="WP_389364939.1">
    <property type="nucleotide sequence ID" value="NZ_JBIACK010000021.1"/>
</dbReference>
<reference evidence="1 2" key="1">
    <citation type="submission" date="2024-08" db="EMBL/GenBank/DDBJ databases">
        <title>Two novel Cytobacillus novel species.</title>
        <authorList>
            <person name="Liu G."/>
        </authorList>
    </citation>
    <scope>NUCLEOTIDE SEQUENCE [LARGE SCALE GENOMIC DNA]</scope>
    <source>
        <strain evidence="1 2">FJAT-54145</strain>
    </source>
</reference>
<sequence length="174" mass="20471">MGVIQCVGTYPFPQGEIRVLWEIGEIIEHGLEIEIDLDRPCGYLEGLGNWSFGLDKDTWERWGSWIETRVYECQGNEQRLEELLAFLDSLDCTFRPEKGIHLKDLKKIKSLIERDTDELLRFKCYDPTCQHIFLSQTNLWEEYEIQCPKCGCSEEGKNNRNTHFHLLKASWLKI</sequence>
<gene>
    <name evidence="1" type="ORF">ACFYKX_25685</name>
</gene>
<evidence type="ECO:0000313" key="2">
    <source>
        <dbReference type="Proteomes" id="UP001601059"/>
    </source>
</evidence>
<accession>A0ABW6KIE9</accession>
<dbReference type="EMBL" id="JBIACK010000021">
    <property type="protein sequence ID" value="MFE8703969.1"/>
    <property type="molecule type" value="Genomic_DNA"/>
</dbReference>
<name>A0ABW6KIE9_9BACI</name>
<comment type="caution">
    <text evidence="1">The sequence shown here is derived from an EMBL/GenBank/DDBJ whole genome shotgun (WGS) entry which is preliminary data.</text>
</comment>
<protein>
    <submittedName>
        <fullName evidence="1">Uncharacterized protein</fullName>
    </submittedName>
</protein>
<proteinExistence type="predicted"/>